<reference evidence="12 13" key="1">
    <citation type="submission" date="2015-09" db="EMBL/GenBank/DDBJ databases">
        <authorList>
            <consortium name="Pathogen Informatics"/>
        </authorList>
    </citation>
    <scope>NUCLEOTIDE SEQUENCE [LARGE SCALE GENOMIC DNA]</scope>
    <source>
        <strain evidence="7 13">2789STDY5834835</strain>
        <strain evidence="6 12">2789STDY5834966</strain>
    </source>
</reference>
<dbReference type="Pfam" id="PF13412">
    <property type="entry name" value="HTH_24"/>
    <property type="match status" value="1"/>
</dbReference>
<evidence type="ECO:0000313" key="17">
    <source>
        <dbReference type="Proteomes" id="UP000286561"/>
    </source>
</evidence>
<dbReference type="EMBL" id="QSEP01000027">
    <property type="protein sequence ID" value="RGZ83564.1"/>
    <property type="molecule type" value="Genomic_DNA"/>
</dbReference>
<dbReference type="EMBL" id="QSOE01000131">
    <property type="protein sequence ID" value="RGI80413.1"/>
    <property type="molecule type" value="Genomic_DNA"/>
</dbReference>
<evidence type="ECO:0000313" key="8">
    <source>
        <dbReference type="EMBL" id="RGI80413.1"/>
    </source>
</evidence>
<sequence length="315" mass="35072">MRKVIDDPRLMVRVCDLYYNQGISQQQIAKDLNLSRPTVSRVLALAREQGIVKISISNVDAVEHWELERKLEKEYGLQEVIIVGENSSEDKMKEALGEAAARYLEYTIKDGNTVGVSMGSTLYEVISHVMHPEAKRVTFVPIVGGVGRVRMELHANSLAESLSRIYDGKFVPLHAPARVSSRNIREELLKEETLLPAIRLTQKLDIAVVGIGYPNEKSAIMATGYFKENEIDSLINRKVAGELCMQFYDIKGDTSPYEDDNNVIGMDISKLRTVPRSIGIAGGIEKLRAIRGAINGHYINTLITDIQCAEALISE</sequence>
<keyword evidence="3" id="KW-0238">DNA-binding</keyword>
<dbReference type="SUPFAM" id="SSF100950">
    <property type="entry name" value="NagB/RpiA/CoA transferase-like"/>
    <property type="match status" value="1"/>
</dbReference>
<dbReference type="AlphaFoldDB" id="A0A173SDR0"/>
<dbReference type="PANTHER" id="PTHR34294:SF5">
    <property type="entry name" value="CENTRAL GLYCOLYTIC GENES REGULATOR"/>
    <property type="match status" value="1"/>
</dbReference>
<organism evidence="6 12">
    <name type="scientific">Anaerobutyricum hallii</name>
    <dbReference type="NCBI Taxonomy" id="39488"/>
    <lineage>
        <taxon>Bacteria</taxon>
        <taxon>Bacillati</taxon>
        <taxon>Bacillota</taxon>
        <taxon>Clostridia</taxon>
        <taxon>Lachnospirales</taxon>
        <taxon>Lachnospiraceae</taxon>
        <taxon>Anaerobutyricum</taxon>
    </lineage>
</organism>
<evidence type="ECO:0000256" key="1">
    <source>
        <dbReference type="ARBA" id="ARBA00010466"/>
    </source>
</evidence>
<dbReference type="SUPFAM" id="SSF46689">
    <property type="entry name" value="Homeodomain-like"/>
    <property type="match status" value="1"/>
</dbReference>
<dbReference type="GeneID" id="75049697"/>
<evidence type="ECO:0000313" key="14">
    <source>
        <dbReference type="Proteomes" id="UP000262524"/>
    </source>
</evidence>
<evidence type="ECO:0000313" key="6">
    <source>
        <dbReference type="EMBL" id="CUM87935.1"/>
    </source>
</evidence>
<evidence type="ECO:0000259" key="5">
    <source>
        <dbReference type="Pfam" id="PF04198"/>
    </source>
</evidence>
<keyword evidence="16" id="KW-1185">Reference proteome</keyword>
<dbReference type="InterPro" id="IPR007324">
    <property type="entry name" value="Sugar-bd_dom_put"/>
</dbReference>
<name>A0A173SDR0_9FIRM</name>
<comment type="similarity">
    <text evidence="1">Belongs to the SorC transcriptional regulatory family.</text>
</comment>
<dbReference type="EMBL" id="QRQO01000095">
    <property type="protein sequence ID" value="RHN05226.1"/>
    <property type="molecule type" value="Genomic_DNA"/>
</dbReference>
<dbReference type="OrthoDB" id="58802at2"/>
<protein>
    <submittedName>
        <fullName evidence="6">Sor operon activator</fullName>
    </submittedName>
    <submittedName>
        <fullName evidence="8">Sugar-binding transcriptional regulator</fullName>
    </submittedName>
</protein>
<evidence type="ECO:0000313" key="16">
    <source>
        <dbReference type="Proteomes" id="UP000284621"/>
    </source>
</evidence>
<dbReference type="Proteomes" id="UP000095390">
    <property type="component" value="Unassembled WGS sequence"/>
</dbReference>
<dbReference type="PANTHER" id="PTHR34294">
    <property type="entry name" value="TRANSCRIPTIONAL REGULATOR-RELATED"/>
    <property type="match status" value="1"/>
</dbReference>
<dbReference type="EMBL" id="QSID01000014">
    <property type="protein sequence ID" value="RHC62462.1"/>
    <property type="molecule type" value="Genomic_DNA"/>
</dbReference>
<keyword evidence="2" id="KW-0805">Transcription regulation</keyword>
<dbReference type="InterPro" id="IPR051054">
    <property type="entry name" value="SorC_transcr_regulators"/>
</dbReference>
<proteinExistence type="inferred from homology"/>
<dbReference type="GO" id="GO:0030246">
    <property type="term" value="F:carbohydrate binding"/>
    <property type="evidence" value="ECO:0007669"/>
    <property type="project" value="InterPro"/>
</dbReference>
<dbReference type="Pfam" id="PF04198">
    <property type="entry name" value="Sugar-bind"/>
    <property type="match status" value="1"/>
</dbReference>
<dbReference type="EMBL" id="CYZL01000029">
    <property type="protein sequence ID" value="CUO90283.1"/>
    <property type="molecule type" value="Genomic_DNA"/>
</dbReference>
<evidence type="ECO:0000313" key="11">
    <source>
        <dbReference type="EMBL" id="RHN05226.1"/>
    </source>
</evidence>
<evidence type="ECO:0000256" key="2">
    <source>
        <dbReference type="ARBA" id="ARBA00023015"/>
    </source>
</evidence>
<evidence type="ECO:0000313" key="7">
    <source>
        <dbReference type="EMBL" id="CUO90283.1"/>
    </source>
</evidence>
<dbReference type="InterPro" id="IPR009057">
    <property type="entry name" value="Homeodomain-like_sf"/>
</dbReference>
<accession>A0A173SDR0</accession>
<evidence type="ECO:0000313" key="10">
    <source>
        <dbReference type="EMBL" id="RHC62462.1"/>
    </source>
</evidence>
<dbReference type="Proteomes" id="UP000095679">
    <property type="component" value="Unassembled WGS sequence"/>
</dbReference>
<dbReference type="Proteomes" id="UP000284621">
    <property type="component" value="Unassembled WGS sequence"/>
</dbReference>
<dbReference type="Gene3D" id="1.10.10.60">
    <property type="entry name" value="Homeodomain-like"/>
    <property type="match status" value="1"/>
</dbReference>
<evidence type="ECO:0000256" key="4">
    <source>
        <dbReference type="ARBA" id="ARBA00023163"/>
    </source>
</evidence>
<evidence type="ECO:0000313" key="15">
    <source>
        <dbReference type="Proteomes" id="UP000283700"/>
    </source>
</evidence>
<reference evidence="14 15" key="2">
    <citation type="submission" date="2018-08" db="EMBL/GenBank/DDBJ databases">
        <title>A genome reference for cultivated species of the human gut microbiota.</title>
        <authorList>
            <person name="Zou Y."/>
            <person name="Xue W."/>
            <person name="Luo G."/>
        </authorList>
    </citation>
    <scope>NUCLEOTIDE SEQUENCE [LARGE SCALE GENOMIC DNA]</scope>
    <source>
        <strain evidence="11 15">AF31-17AC</strain>
        <strain evidence="10 16">AM34-3LB</strain>
        <strain evidence="9 17">AM48-23BH</strain>
        <strain evidence="8 14">TM10-1AC</strain>
    </source>
</reference>
<evidence type="ECO:0000313" key="12">
    <source>
        <dbReference type="Proteomes" id="UP000095390"/>
    </source>
</evidence>
<dbReference type="Proteomes" id="UP000262524">
    <property type="component" value="Unassembled WGS sequence"/>
</dbReference>
<evidence type="ECO:0000313" key="9">
    <source>
        <dbReference type="EMBL" id="RGZ83564.1"/>
    </source>
</evidence>
<dbReference type="Proteomes" id="UP000283700">
    <property type="component" value="Unassembled WGS sequence"/>
</dbReference>
<evidence type="ECO:0000313" key="13">
    <source>
        <dbReference type="Proteomes" id="UP000095679"/>
    </source>
</evidence>
<dbReference type="InterPro" id="IPR037171">
    <property type="entry name" value="NagB/RpiA_transferase-like"/>
</dbReference>
<dbReference type="Gene3D" id="3.40.50.1360">
    <property type="match status" value="1"/>
</dbReference>
<dbReference type="RefSeq" id="WP_005351322.1">
    <property type="nucleotide sequence ID" value="NZ_BLYK01000114.1"/>
</dbReference>
<evidence type="ECO:0000256" key="3">
    <source>
        <dbReference type="ARBA" id="ARBA00023125"/>
    </source>
</evidence>
<dbReference type="GO" id="GO:0003677">
    <property type="term" value="F:DNA binding"/>
    <property type="evidence" value="ECO:0007669"/>
    <property type="project" value="UniProtKB-KW"/>
</dbReference>
<feature type="domain" description="Sugar-binding" evidence="5">
    <location>
        <begin position="63"/>
        <end position="313"/>
    </location>
</feature>
<keyword evidence="4" id="KW-0804">Transcription</keyword>
<dbReference type="EMBL" id="CYYC01000007">
    <property type="protein sequence ID" value="CUM87935.1"/>
    <property type="molecule type" value="Genomic_DNA"/>
</dbReference>
<gene>
    <name evidence="6" type="primary">sorC</name>
    <name evidence="10" type="ORF">DW833_11790</name>
    <name evidence="9" type="ORF">DW972_06200</name>
    <name evidence="11" type="ORF">DWZ29_16930</name>
    <name evidence="8" type="ORF">DXD91_13590</name>
    <name evidence="7" type="ORF">ERS852450_02631</name>
    <name evidence="6" type="ORF">ERS852578_00824</name>
</gene>
<dbReference type="Proteomes" id="UP000286561">
    <property type="component" value="Unassembled WGS sequence"/>
</dbReference>